<keyword evidence="2 7" id="KW-0349">Heme</keyword>
<comment type="similarity">
    <text evidence="1 7">Belongs to the CcmH/CycL/Ccl2/NrfF family.</text>
</comment>
<feature type="region of interest" description="Disordered" evidence="8">
    <location>
        <begin position="144"/>
        <end position="168"/>
    </location>
</feature>
<name>A0AA41ZL17_9GAMM</name>
<dbReference type="InterPro" id="IPR005616">
    <property type="entry name" value="CcmH/CycL/Ccl2/NrfF_N"/>
</dbReference>
<evidence type="ECO:0000313" key="11">
    <source>
        <dbReference type="Proteomes" id="UP001165678"/>
    </source>
</evidence>
<evidence type="ECO:0000256" key="1">
    <source>
        <dbReference type="ARBA" id="ARBA00010342"/>
    </source>
</evidence>
<dbReference type="RefSeq" id="WP_265895201.1">
    <property type="nucleotide sequence ID" value="NZ_JAPIVE010000001.1"/>
</dbReference>
<dbReference type="GO" id="GO:0005886">
    <property type="term" value="C:plasma membrane"/>
    <property type="evidence" value="ECO:0007669"/>
    <property type="project" value="TreeGrafter"/>
</dbReference>
<dbReference type="PANTHER" id="PTHR47870">
    <property type="entry name" value="CYTOCHROME C-TYPE BIOGENESIS PROTEIN CCMH"/>
    <property type="match status" value="1"/>
</dbReference>
<keyword evidence="7" id="KW-0812">Transmembrane</keyword>
<dbReference type="Gene3D" id="1.10.8.640">
    <property type="entry name" value="Cytochrome C biogenesis protein"/>
    <property type="match status" value="1"/>
</dbReference>
<keyword evidence="3 7" id="KW-0479">Metal-binding</keyword>
<organism evidence="10 11">
    <name type="scientific">Larsenimonas rhizosphaerae</name>
    <dbReference type="NCBI Taxonomy" id="2944682"/>
    <lineage>
        <taxon>Bacteria</taxon>
        <taxon>Pseudomonadati</taxon>
        <taxon>Pseudomonadota</taxon>
        <taxon>Gammaproteobacteria</taxon>
        <taxon>Oceanospirillales</taxon>
        <taxon>Halomonadaceae</taxon>
        <taxon>Larsenimonas</taxon>
    </lineage>
</organism>
<dbReference type="EMBL" id="JAPIVE010000001">
    <property type="protein sequence ID" value="MCX2522705.1"/>
    <property type="molecule type" value="Genomic_DNA"/>
</dbReference>
<comment type="function">
    <text evidence="7">Possible subunit of a heme lyase.</text>
</comment>
<dbReference type="GO" id="GO:0017004">
    <property type="term" value="P:cytochrome complex assembly"/>
    <property type="evidence" value="ECO:0007669"/>
    <property type="project" value="UniProtKB-KW"/>
</dbReference>
<evidence type="ECO:0000256" key="3">
    <source>
        <dbReference type="ARBA" id="ARBA00022723"/>
    </source>
</evidence>
<evidence type="ECO:0000256" key="2">
    <source>
        <dbReference type="ARBA" id="ARBA00022617"/>
    </source>
</evidence>
<proteinExistence type="inferred from homology"/>
<keyword evidence="7" id="KW-1133">Transmembrane helix</keyword>
<evidence type="ECO:0000256" key="4">
    <source>
        <dbReference type="ARBA" id="ARBA00022729"/>
    </source>
</evidence>
<evidence type="ECO:0000259" key="9">
    <source>
        <dbReference type="Pfam" id="PF03918"/>
    </source>
</evidence>
<dbReference type="GO" id="GO:0046872">
    <property type="term" value="F:metal ion binding"/>
    <property type="evidence" value="ECO:0007669"/>
    <property type="project" value="UniProtKB-KW"/>
</dbReference>
<dbReference type="Pfam" id="PF03918">
    <property type="entry name" value="CcmH"/>
    <property type="match status" value="1"/>
</dbReference>
<feature type="domain" description="CcmH/CycL/Ccl2/NrfF N-terminal" evidence="9">
    <location>
        <begin position="11"/>
        <end position="151"/>
    </location>
</feature>
<keyword evidence="11" id="KW-1185">Reference proteome</keyword>
<dbReference type="InterPro" id="IPR051263">
    <property type="entry name" value="C-type_cytochrome_biogenesis"/>
</dbReference>
<dbReference type="AlphaFoldDB" id="A0AA41ZL17"/>
<dbReference type="InterPro" id="IPR038297">
    <property type="entry name" value="CcmH/CycL/NrfF/Ccl2_sf"/>
</dbReference>
<keyword evidence="6 7" id="KW-0408">Iron</keyword>
<evidence type="ECO:0000313" key="10">
    <source>
        <dbReference type="EMBL" id="MCX2522705.1"/>
    </source>
</evidence>
<evidence type="ECO:0000256" key="5">
    <source>
        <dbReference type="ARBA" id="ARBA00022748"/>
    </source>
</evidence>
<dbReference type="PANTHER" id="PTHR47870:SF1">
    <property type="entry name" value="CYTOCHROME C-TYPE BIOGENESIS PROTEIN CCMH"/>
    <property type="match status" value="1"/>
</dbReference>
<feature type="transmembrane region" description="Helical" evidence="7">
    <location>
        <begin position="105"/>
        <end position="126"/>
    </location>
</feature>
<sequence length="168" mass="18613">MVIFLRLAAVWLALVAGQAMAADAPEQFDTPALAARYDALNDVLRCPKCENQAIGDSHSMIAADMRASVARLLREGRSDEAIRHYMVERFGDYVLYDPRLTLRTWLLWGGPLLVLAIGLAIMVGVVRARTRSRDTVSALAPEEQARLDDLLGDPPRTTNHSTDRRDPS</sequence>
<accession>A0AA41ZL17</accession>
<evidence type="ECO:0000256" key="8">
    <source>
        <dbReference type="SAM" id="MobiDB-lite"/>
    </source>
</evidence>
<gene>
    <name evidence="10" type="ORF">OQ287_00435</name>
</gene>
<dbReference type="Proteomes" id="UP001165678">
    <property type="component" value="Unassembled WGS sequence"/>
</dbReference>
<keyword evidence="4 7" id="KW-0732">Signal</keyword>
<keyword evidence="5" id="KW-0201">Cytochrome c-type biogenesis</keyword>
<feature type="signal peptide" evidence="7">
    <location>
        <begin position="1"/>
        <end position="21"/>
    </location>
</feature>
<reference evidence="10" key="1">
    <citation type="submission" date="2022-11" db="EMBL/GenBank/DDBJ databases">
        <title>Larsenimonas rhizosphaerae sp. nov., isolated from a tidal mudflat.</title>
        <authorList>
            <person name="Lee S.D."/>
            <person name="Kim I.S."/>
        </authorList>
    </citation>
    <scope>NUCLEOTIDE SEQUENCE</scope>
    <source>
        <strain evidence="10">GH2-1</strain>
    </source>
</reference>
<feature type="chain" id="PRO_5041485295" description="Cytochrome c-type biogenesis protein" evidence="7">
    <location>
        <begin position="22"/>
        <end position="168"/>
    </location>
</feature>
<dbReference type="FunFam" id="1.10.8.640:FF:000001">
    <property type="entry name" value="Cytochrome c-type biogenesis protein"/>
    <property type="match status" value="1"/>
</dbReference>
<protein>
    <recommendedName>
        <fullName evidence="7">Cytochrome c-type biogenesis protein</fullName>
    </recommendedName>
</protein>
<evidence type="ECO:0000256" key="6">
    <source>
        <dbReference type="ARBA" id="ARBA00023004"/>
    </source>
</evidence>
<keyword evidence="7" id="KW-0472">Membrane</keyword>
<comment type="caution">
    <text evidence="10">The sequence shown here is derived from an EMBL/GenBank/DDBJ whole genome shotgun (WGS) entry which is preliminary data.</text>
</comment>
<evidence type="ECO:0000256" key="7">
    <source>
        <dbReference type="RuleBase" id="RU364112"/>
    </source>
</evidence>
<dbReference type="CDD" id="cd16378">
    <property type="entry name" value="CcmH_N"/>
    <property type="match status" value="1"/>
</dbReference>